<accession>A0A174F2W5</accession>
<dbReference type="PANTHER" id="PTHR32309:SF13">
    <property type="entry name" value="FERRIC ENTEROBACTIN TRANSPORT PROTEIN FEPE"/>
    <property type="match status" value="1"/>
</dbReference>
<evidence type="ECO:0000256" key="6">
    <source>
        <dbReference type="ARBA" id="ARBA00022840"/>
    </source>
</evidence>
<evidence type="ECO:0000256" key="3">
    <source>
        <dbReference type="ARBA" id="ARBA00022475"/>
    </source>
</evidence>
<dbReference type="AlphaFoldDB" id="A0A174F2W5"/>
<sequence length="467" mass="51462">MGEYDRTGNGQNGEADWDLRSILCDMAKNWWIILLIACSAAMITYTVLTAVHRDQYTVKTTFAVMGRGENANAASSLSSTYEMTQKFQAILENNILKKKVMEELGCSSFPADMSASIVPESNLMELSVTADSPETAFRVLRSVLKNYTTISDYIIPNVVLETLQQPQVSGNPSNRIPTEKYAAMAFLAAALGTAALVGFFSFLRDTVKNETEFGRKIDADLLGTVYHEKKRKNSSMLITNPARSFPYVESLKRIASRVRGRLDRRGGKVLLVTSVAENEGKSTLAANLALALSEEQNRVLLLDCDFRQPALYKIFELPQKAGKDFGQVAAGKEPASSVFEKYKDTNVYMGICRERLEEPSEAVGGEIFRRILDMCRTNMDYIILDTPPMGAAADAEELVELADGAVLAVRQDGVLTRDINDAIDALNQKEEKVIGCVFGNVYPGFGERIGGSYGYGYGYGAYSRAER</sequence>
<dbReference type="InterPro" id="IPR005702">
    <property type="entry name" value="Wzc-like_C"/>
</dbReference>
<evidence type="ECO:0000256" key="7">
    <source>
        <dbReference type="ARBA" id="ARBA00022989"/>
    </source>
</evidence>
<keyword evidence="3" id="KW-1003">Cell membrane</keyword>
<dbReference type="GO" id="GO:0004715">
    <property type="term" value="F:non-membrane spanning protein tyrosine kinase activity"/>
    <property type="evidence" value="ECO:0007669"/>
    <property type="project" value="UniProtKB-EC"/>
</dbReference>
<dbReference type="GO" id="GO:0005886">
    <property type="term" value="C:plasma membrane"/>
    <property type="evidence" value="ECO:0007669"/>
    <property type="project" value="UniProtKB-SubCell"/>
</dbReference>
<dbReference type="PANTHER" id="PTHR32309">
    <property type="entry name" value="TYROSINE-PROTEIN KINASE"/>
    <property type="match status" value="1"/>
</dbReference>
<comment type="similarity">
    <text evidence="2">Belongs to the CpsC/CapA family.</text>
</comment>
<organism evidence="11 12">
    <name type="scientific">Fusicatenibacter saccharivorans</name>
    <dbReference type="NCBI Taxonomy" id="1150298"/>
    <lineage>
        <taxon>Bacteria</taxon>
        <taxon>Bacillati</taxon>
        <taxon>Bacillota</taxon>
        <taxon>Clostridia</taxon>
        <taxon>Lachnospirales</taxon>
        <taxon>Lachnospiraceae</taxon>
        <taxon>Fusicatenibacter</taxon>
    </lineage>
</organism>
<evidence type="ECO:0000256" key="9">
    <source>
        <dbReference type="SAM" id="Phobius"/>
    </source>
</evidence>
<evidence type="ECO:0000259" key="10">
    <source>
        <dbReference type="Pfam" id="PF02706"/>
    </source>
</evidence>
<name>A0A174F2W5_9FIRM</name>
<dbReference type="EC" id="2.7.10.2" evidence="11"/>
<evidence type="ECO:0000256" key="4">
    <source>
        <dbReference type="ARBA" id="ARBA00022692"/>
    </source>
</evidence>
<gene>
    <name evidence="11" type="primary">ywqD</name>
    <name evidence="11" type="ORF">ERS852406_01987</name>
</gene>
<keyword evidence="11" id="KW-0808">Transferase</keyword>
<dbReference type="Proteomes" id="UP000095706">
    <property type="component" value="Unassembled WGS sequence"/>
</dbReference>
<evidence type="ECO:0000256" key="1">
    <source>
        <dbReference type="ARBA" id="ARBA00004651"/>
    </source>
</evidence>
<reference evidence="11 12" key="1">
    <citation type="submission" date="2015-09" db="EMBL/GenBank/DDBJ databases">
        <authorList>
            <consortium name="Pathogen Informatics"/>
        </authorList>
    </citation>
    <scope>NUCLEOTIDE SEQUENCE [LARGE SCALE GENOMIC DNA]</scope>
    <source>
        <strain evidence="11 12">2789STDY5608849</strain>
    </source>
</reference>
<dbReference type="InterPro" id="IPR050445">
    <property type="entry name" value="Bact_polysacc_biosynth/exp"/>
</dbReference>
<comment type="subcellular location">
    <subcellularLocation>
        <location evidence="1">Cell membrane</location>
        <topology evidence="1">Multi-pass membrane protein</topology>
    </subcellularLocation>
</comment>
<feature type="transmembrane region" description="Helical" evidence="9">
    <location>
        <begin position="30"/>
        <end position="51"/>
    </location>
</feature>
<keyword evidence="11" id="KW-0418">Kinase</keyword>
<dbReference type="InterPro" id="IPR003856">
    <property type="entry name" value="LPS_length_determ_N"/>
</dbReference>
<proteinExistence type="inferred from homology"/>
<dbReference type="Pfam" id="PF02706">
    <property type="entry name" value="Wzz"/>
    <property type="match status" value="1"/>
</dbReference>
<evidence type="ECO:0000256" key="2">
    <source>
        <dbReference type="ARBA" id="ARBA00006683"/>
    </source>
</evidence>
<dbReference type="InterPro" id="IPR027417">
    <property type="entry name" value="P-loop_NTPase"/>
</dbReference>
<keyword evidence="5" id="KW-0547">Nucleotide-binding</keyword>
<dbReference type="Pfam" id="PF10609">
    <property type="entry name" value="ParA"/>
    <property type="match status" value="1"/>
</dbReference>
<keyword evidence="4 9" id="KW-0812">Transmembrane</keyword>
<keyword evidence="7 9" id="KW-1133">Transmembrane helix</keyword>
<keyword evidence="8 9" id="KW-0472">Membrane</keyword>
<protein>
    <submittedName>
        <fullName evidence="11">Tyrosine-protein kinase YwqD</fullName>
        <ecNumber evidence="11">2.7.10.2</ecNumber>
    </submittedName>
</protein>
<dbReference type="InterPro" id="IPR033756">
    <property type="entry name" value="YlxH/NBP35"/>
</dbReference>
<dbReference type="EMBL" id="CYYV01000009">
    <property type="protein sequence ID" value="CUO44682.1"/>
    <property type="molecule type" value="Genomic_DNA"/>
</dbReference>
<dbReference type="CDD" id="cd05387">
    <property type="entry name" value="BY-kinase"/>
    <property type="match status" value="1"/>
</dbReference>
<keyword evidence="6" id="KW-0067">ATP-binding</keyword>
<evidence type="ECO:0000256" key="8">
    <source>
        <dbReference type="ARBA" id="ARBA00023136"/>
    </source>
</evidence>
<evidence type="ECO:0000256" key="5">
    <source>
        <dbReference type="ARBA" id="ARBA00022741"/>
    </source>
</evidence>
<dbReference type="GO" id="GO:0005524">
    <property type="term" value="F:ATP binding"/>
    <property type="evidence" value="ECO:0007669"/>
    <property type="project" value="UniProtKB-KW"/>
</dbReference>
<dbReference type="Gene3D" id="3.40.50.300">
    <property type="entry name" value="P-loop containing nucleotide triphosphate hydrolases"/>
    <property type="match status" value="1"/>
</dbReference>
<feature type="transmembrane region" description="Helical" evidence="9">
    <location>
        <begin position="181"/>
        <end position="203"/>
    </location>
</feature>
<dbReference type="RefSeq" id="WP_055227919.1">
    <property type="nucleotide sequence ID" value="NZ_CYYV01000009.1"/>
</dbReference>
<dbReference type="SUPFAM" id="SSF52540">
    <property type="entry name" value="P-loop containing nucleoside triphosphate hydrolases"/>
    <property type="match status" value="1"/>
</dbReference>
<feature type="domain" description="Polysaccharide chain length determinant N-terminal" evidence="10">
    <location>
        <begin position="18"/>
        <end position="104"/>
    </location>
</feature>
<evidence type="ECO:0000313" key="11">
    <source>
        <dbReference type="EMBL" id="CUO44682.1"/>
    </source>
</evidence>
<evidence type="ECO:0000313" key="12">
    <source>
        <dbReference type="Proteomes" id="UP000095706"/>
    </source>
</evidence>